<accession>M5JZH1</accession>
<gene>
    <name evidence="1" type="ORF">D584_12382</name>
</gene>
<dbReference type="EMBL" id="AOGE01000030">
    <property type="protein sequence ID" value="ELT48921.1"/>
    <property type="molecule type" value="Genomic_DNA"/>
</dbReference>
<organism evidence="1 2">
    <name type="scientific">Brucella intermedia M86</name>
    <dbReference type="NCBI Taxonomy" id="1234597"/>
    <lineage>
        <taxon>Bacteria</taxon>
        <taxon>Pseudomonadati</taxon>
        <taxon>Pseudomonadota</taxon>
        <taxon>Alphaproteobacteria</taxon>
        <taxon>Hyphomicrobiales</taxon>
        <taxon>Brucellaceae</taxon>
        <taxon>Brucella/Ochrobactrum group</taxon>
        <taxon>Brucella</taxon>
    </lineage>
</organism>
<reference evidence="1 2" key="1">
    <citation type="journal article" date="2013" name="Gut Pathog.">
        <title>Draft genome of Ochrobactrum intermedium strain M86 isolated from non-ulcer dyspeptic individual from India.</title>
        <authorList>
            <person name="Kulkarni G."/>
            <person name="Dhotre D."/>
            <person name="Dharne M."/>
            <person name="Shetty S."/>
            <person name="Chowdhury S."/>
            <person name="Misra V."/>
            <person name="Misra S."/>
            <person name="Patole M."/>
            <person name="Shouche Y."/>
        </authorList>
    </citation>
    <scope>NUCLEOTIDE SEQUENCE [LARGE SCALE GENOMIC DNA]</scope>
    <source>
        <strain evidence="1 2">M86</strain>
    </source>
</reference>
<proteinExistence type="predicted"/>
<sequence length="68" mass="7549">MSVFAKSCELRHRCQALPEPVSIMVMASTERSNLHECNSIANAAARKADVGELLQCFPHTILRAPKRI</sequence>
<dbReference type="AlphaFoldDB" id="M5JZH1"/>
<dbReference type="Proteomes" id="UP000011971">
    <property type="component" value="Unassembled WGS sequence"/>
</dbReference>
<protein>
    <submittedName>
        <fullName evidence="1">Uncharacterized protein</fullName>
    </submittedName>
</protein>
<evidence type="ECO:0000313" key="2">
    <source>
        <dbReference type="Proteomes" id="UP000011971"/>
    </source>
</evidence>
<dbReference type="PATRIC" id="fig|1234597.4.peg.2564"/>
<evidence type="ECO:0000313" key="1">
    <source>
        <dbReference type="EMBL" id="ELT48921.1"/>
    </source>
</evidence>
<comment type="caution">
    <text evidence="1">The sequence shown here is derived from an EMBL/GenBank/DDBJ whole genome shotgun (WGS) entry which is preliminary data.</text>
</comment>
<name>M5JZH1_9HYPH</name>